<dbReference type="Gene3D" id="3.40.50.12440">
    <property type="match status" value="1"/>
</dbReference>
<dbReference type="GO" id="GO:0043546">
    <property type="term" value="F:molybdopterin cofactor binding"/>
    <property type="evidence" value="ECO:0007669"/>
    <property type="project" value="InterPro"/>
</dbReference>
<dbReference type="InterPro" id="IPR009010">
    <property type="entry name" value="Asp_de-COase-like_dom_sf"/>
</dbReference>
<dbReference type="InterPro" id="IPR006311">
    <property type="entry name" value="TAT_signal"/>
</dbReference>
<dbReference type="SUPFAM" id="SSF53706">
    <property type="entry name" value="Formate dehydrogenase/DMSO reductase, domains 1-3"/>
    <property type="match status" value="1"/>
</dbReference>
<dbReference type="AlphaFoldDB" id="A0A6F8SIQ1"/>
<dbReference type="Gene3D" id="2.40.40.20">
    <property type="match status" value="1"/>
</dbReference>
<dbReference type="Pfam" id="PF00384">
    <property type="entry name" value="Molybdopterin"/>
    <property type="match status" value="1"/>
</dbReference>
<evidence type="ECO:0000259" key="7">
    <source>
        <dbReference type="PROSITE" id="PS51669"/>
    </source>
</evidence>
<dbReference type="Gene3D" id="3.40.228.10">
    <property type="entry name" value="Dimethylsulfoxide Reductase, domain 2"/>
    <property type="match status" value="1"/>
</dbReference>
<accession>A0A6F8SIQ1</accession>
<dbReference type="PROSITE" id="PS51669">
    <property type="entry name" value="4FE4S_MOW_BIS_MGD"/>
    <property type="match status" value="1"/>
</dbReference>
<keyword evidence="5" id="KW-0408">Iron</keyword>
<dbReference type="Gene3D" id="3.40.50.740">
    <property type="match status" value="1"/>
</dbReference>
<evidence type="ECO:0000256" key="1">
    <source>
        <dbReference type="ARBA" id="ARBA00010312"/>
    </source>
</evidence>
<keyword evidence="2" id="KW-0479">Metal-binding</keyword>
<comment type="similarity">
    <text evidence="1">Belongs to the prokaryotic molybdopterin-containing oxidoreductase family.</text>
</comment>
<keyword evidence="9" id="KW-1185">Reference proteome</keyword>
<evidence type="ECO:0000256" key="3">
    <source>
        <dbReference type="ARBA" id="ARBA00022729"/>
    </source>
</evidence>
<keyword evidence="3" id="KW-0732">Signal</keyword>
<dbReference type="SUPFAM" id="SSF50692">
    <property type="entry name" value="ADC-like"/>
    <property type="match status" value="1"/>
</dbReference>
<dbReference type="InterPro" id="IPR006963">
    <property type="entry name" value="Mopterin_OxRdtase_4Fe-4S_dom"/>
</dbReference>
<evidence type="ECO:0000256" key="5">
    <source>
        <dbReference type="ARBA" id="ARBA00023004"/>
    </source>
</evidence>
<dbReference type="Gene3D" id="2.20.25.90">
    <property type="entry name" value="ADC-like domains"/>
    <property type="match status" value="1"/>
</dbReference>
<dbReference type="Pfam" id="PF01568">
    <property type="entry name" value="Molydop_binding"/>
    <property type="match status" value="1"/>
</dbReference>
<keyword evidence="6" id="KW-0411">Iron-sulfur</keyword>
<evidence type="ECO:0000256" key="4">
    <source>
        <dbReference type="ARBA" id="ARBA00023002"/>
    </source>
</evidence>
<dbReference type="InterPro" id="IPR006657">
    <property type="entry name" value="MoPterin_dinucl-bd_dom"/>
</dbReference>
<sequence length="817" mass="90373">MSGSEKRSNLTRRGLLKATGATVGAAALIGGGVLRALGPDEGAFAEEPEDQTKCRVGCCWTCVYCQYEAHVRDGKIVKLSPIEGGSPRGSRMCLRGRSRMRAVYNPNRILYPMKRAGERGEGNWERISWDEAISTIASKWKSYREEFGPRSIAYYWGSGNCAALGSGNFGGLLGRLANVLEMTMVDYCTDMALGYGMARVAGDGMFRNGASLIGNADKVVMWGCNFVDAWWQHWWPLADAMEKGSTRLIVVDPNYSTTASKANMWVSNRPGSDPALLLGIMNYIVENDLHNKEFLLNHSNASFLIRQDTKKILRASDLGILSKEKGDSSVENVSEILDSPIVWDEQSQTTVAYDAAVSPALSGERLVHGIPVKTAFDMLCDELGKYSLERTSELTEVSVDDIRKLAIEESEGEIWNIAGYASQAYDNGAEFGQALATLAILTGTVGRAGSCVGGSWYSFNTNPAFMAPTGTFVNTVPVLSMTDIMDSGQYAGEDYPIKSLFVAAANPMSSGGSSNEILEWWNKIDFIVVSDLQYSDSVKYADIVLPCAHALEVEDVLKGSYYPYVGITEKAVESPAEAKSDSDIARLISVEMGVGEYFEKTDEEYLRELVDESELGLERGITLDRLRVEKDICYDETDIKFYGGVFPTETGRANIYCETVVPRIDWGQELDPDFGHVPTFSLPNEAWPRGEVAKKYPFTLMSHRLRTRWHTGEFENEWMREIAPEPIVKINPSDAIARSIEDNSYVELFNERGHAVVRAIYADDIRPGVLIYPKGWQQCEFKEGGFSEMTSAHCNPFTVNTSFMDVAADIRPWGQGE</sequence>
<evidence type="ECO:0000313" key="8">
    <source>
        <dbReference type="EMBL" id="BCA88129.1"/>
    </source>
</evidence>
<keyword evidence="4" id="KW-0560">Oxidoreductase</keyword>
<name>A0A6F8SIQ1_9ACTN</name>
<evidence type="ECO:0000256" key="6">
    <source>
        <dbReference type="ARBA" id="ARBA00023014"/>
    </source>
</evidence>
<protein>
    <submittedName>
        <fullName evidence="8">Dehydrogenase</fullName>
    </submittedName>
</protein>
<evidence type="ECO:0000313" key="9">
    <source>
        <dbReference type="Proteomes" id="UP000501727"/>
    </source>
</evidence>
<feature type="domain" description="4Fe-4S Mo/W bis-MGD-type" evidence="7">
    <location>
        <begin position="51"/>
        <end position="107"/>
    </location>
</feature>
<organism evidence="8 9">
    <name type="scientific">Adlercreutzia hattorii</name>
    <dbReference type="NCBI Taxonomy" id="2707299"/>
    <lineage>
        <taxon>Bacteria</taxon>
        <taxon>Bacillati</taxon>
        <taxon>Actinomycetota</taxon>
        <taxon>Coriobacteriia</taxon>
        <taxon>Eggerthellales</taxon>
        <taxon>Eggerthellaceae</taxon>
        <taxon>Adlercreutzia</taxon>
    </lineage>
</organism>
<reference evidence="9" key="2">
    <citation type="submission" date="2020-03" db="EMBL/GenBank/DDBJ databases">
        <title>Complete Genome Sequence of Adlercreutzia sp. strain 8CFCBH1 Producing Equol, Isolated from Healthy Japanese Feces.</title>
        <authorList>
            <person name="Ogata Y."/>
            <person name="Sakamoto M."/>
            <person name="Ohkuma M."/>
            <person name="Hattori M."/>
            <person name="Suda W."/>
        </authorList>
    </citation>
    <scope>NUCLEOTIDE SEQUENCE [LARGE SCALE GENOMIC DNA]</scope>
    <source>
        <strain evidence="9">8CFCBH1</strain>
    </source>
</reference>
<proteinExistence type="inferred from homology"/>
<dbReference type="GO" id="GO:0051536">
    <property type="term" value="F:iron-sulfur cluster binding"/>
    <property type="evidence" value="ECO:0007669"/>
    <property type="project" value="UniProtKB-KW"/>
</dbReference>
<dbReference type="PROSITE" id="PS51318">
    <property type="entry name" value="TAT"/>
    <property type="match status" value="1"/>
</dbReference>
<dbReference type="GO" id="GO:0046872">
    <property type="term" value="F:metal ion binding"/>
    <property type="evidence" value="ECO:0007669"/>
    <property type="project" value="UniProtKB-KW"/>
</dbReference>
<dbReference type="KEGG" id="ahat:ADCFC_07480"/>
<dbReference type="EMBL" id="AP022829">
    <property type="protein sequence ID" value="BCA88129.1"/>
    <property type="molecule type" value="Genomic_DNA"/>
</dbReference>
<evidence type="ECO:0000256" key="2">
    <source>
        <dbReference type="ARBA" id="ARBA00022723"/>
    </source>
</evidence>
<dbReference type="InterPro" id="IPR006656">
    <property type="entry name" value="Mopterin_OxRdtase"/>
</dbReference>
<reference evidence="9" key="1">
    <citation type="journal article" date="2020" name="Microbiol. Resour. Announc.">
        <title>Complete Genome Sequence of Adlercreutzia sp. Strain 8CFCBH1, a Potent Producer of Equol, Isolated from Healthy Japanese Feces.</title>
        <authorList>
            <person name="Ogata Y."/>
            <person name="Sakamoto M."/>
            <person name="Ohkuma M."/>
            <person name="Hattori M."/>
            <person name="Suda W."/>
        </authorList>
    </citation>
    <scope>NUCLEOTIDE SEQUENCE [LARGE SCALE GENOMIC DNA]</scope>
    <source>
        <strain evidence="9">8CFCBH1</strain>
    </source>
</reference>
<dbReference type="InterPro" id="IPR050612">
    <property type="entry name" value="Prok_Mopterin_Oxidored"/>
</dbReference>
<gene>
    <name evidence="8" type="ORF">ADCFC_06270</name>
</gene>
<dbReference type="Proteomes" id="UP000501727">
    <property type="component" value="Chromosome"/>
</dbReference>
<dbReference type="PANTHER" id="PTHR43742">
    <property type="entry name" value="TRIMETHYLAMINE-N-OXIDE REDUCTASE"/>
    <property type="match status" value="1"/>
</dbReference>
<dbReference type="GO" id="GO:0016491">
    <property type="term" value="F:oxidoreductase activity"/>
    <property type="evidence" value="ECO:0007669"/>
    <property type="project" value="UniProtKB-KW"/>
</dbReference>
<dbReference type="PANTHER" id="PTHR43742:SF6">
    <property type="entry name" value="OXIDOREDUCTASE YYAE-RELATED"/>
    <property type="match status" value="1"/>
</dbReference>